<dbReference type="AlphaFoldDB" id="A0A5N6RD17"/>
<proteinExistence type="predicted"/>
<reference evidence="2 3" key="1">
    <citation type="submission" date="2019-06" db="EMBL/GenBank/DDBJ databases">
        <title>A chromosomal-level reference genome of Carpinus fangiana (Coryloideae, Betulaceae).</title>
        <authorList>
            <person name="Yang X."/>
            <person name="Wang Z."/>
            <person name="Zhang L."/>
            <person name="Hao G."/>
            <person name="Liu J."/>
            <person name="Yang Y."/>
        </authorList>
    </citation>
    <scope>NUCLEOTIDE SEQUENCE [LARGE SCALE GENOMIC DNA]</scope>
    <source>
        <strain evidence="2">Cfa_2016G</strain>
        <tissue evidence="2">Leaf</tissue>
    </source>
</reference>
<gene>
    <name evidence="2" type="ORF">FH972_014384</name>
</gene>
<dbReference type="Proteomes" id="UP000327013">
    <property type="component" value="Chromosome 6"/>
</dbReference>
<evidence type="ECO:0000256" key="1">
    <source>
        <dbReference type="SAM" id="SignalP"/>
    </source>
</evidence>
<evidence type="ECO:0008006" key="4">
    <source>
        <dbReference type="Google" id="ProtNLM"/>
    </source>
</evidence>
<evidence type="ECO:0000313" key="2">
    <source>
        <dbReference type="EMBL" id="KAE8075690.1"/>
    </source>
</evidence>
<accession>A0A5N6RD17</accession>
<feature type="signal peptide" evidence="1">
    <location>
        <begin position="1"/>
        <end position="25"/>
    </location>
</feature>
<organism evidence="2 3">
    <name type="scientific">Carpinus fangiana</name>
    <dbReference type="NCBI Taxonomy" id="176857"/>
    <lineage>
        <taxon>Eukaryota</taxon>
        <taxon>Viridiplantae</taxon>
        <taxon>Streptophyta</taxon>
        <taxon>Embryophyta</taxon>
        <taxon>Tracheophyta</taxon>
        <taxon>Spermatophyta</taxon>
        <taxon>Magnoliopsida</taxon>
        <taxon>eudicotyledons</taxon>
        <taxon>Gunneridae</taxon>
        <taxon>Pentapetalae</taxon>
        <taxon>rosids</taxon>
        <taxon>fabids</taxon>
        <taxon>Fagales</taxon>
        <taxon>Betulaceae</taxon>
        <taxon>Carpinus</taxon>
    </lineage>
</organism>
<sequence length="55" mass="5553">MAMGDSSKWLSLSLLFLCIVLHLSAITTLGDDKLDKTRFGHGSGSGSGSGGGGGR</sequence>
<name>A0A5N6RD17_9ROSI</name>
<feature type="chain" id="PRO_5024380132" description="Glycine-rich protein" evidence="1">
    <location>
        <begin position="26"/>
        <end position="55"/>
    </location>
</feature>
<protein>
    <recommendedName>
        <fullName evidence="4">Glycine-rich protein</fullName>
    </recommendedName>
</protein>
<keyword evidence="3" id="KW-1185">Reference proteome</keyword>
<dbReference type="EMBL" id="CM017326">
    <property type="protein sequence ID" value="KAE8075690.1"/>
    <property type="molecule type" value="Genomic_DNA"/>
</dbReference>
<keyword evidence="1" id="KW-0732">Signal</keyword>
<evidence type="ECO:0000313" key="3">
    <source>
        <dbReference type="Proteomes" id="UP000327013"/>
    </source>
</evidence>